<gene>
    <name evidence="2" type="ORF">FF041_16800</name>
</gene>
<keyword evidence="3" id="KW-1185">Reference proteome</keyword>
<evidence type="ECO:0000313" key="3">
    <source>
        <dbReference type="Proteomes" id="UP000419138"/>
    </source>
</evidence>
<evidence type="ECO:0000256" key="1">
    <source>
        <dbReference type="SAM" id="MobiDB-lite"/>
    </source>
</evidence>
<comment type="caution">
    <text evidence="2">The sequence shown here is derived from an EMBL/GenBank/DDBJ whole genome shotgun (WGS) entry which is preliminary data.</text>
</comment>
<proteinExistence type="predicted"/>
<feature type="compositionally biased region" description="Basic and acidic residues" evidence="1">
    <location>
        <begin position="303"/>
        <end position="316"/>
    </location>
</feature>
<dbReference type="OrthoDB" id="3821392at2"/>
<dbReference type="EMBL" id="VCLA01000138">
    <property type="protein sequence ID" value="MQT01811.1"/>
    <property type="molecule type" value="Genomic_DNA"/>
</dbReference>
<name>A0A646KIB5_STRJU</name>
<feature type="region of interest" description="Disordered" evidence="1">
    <location>
        <begin position="285"/>
        <end position="316"/>
    </location>
</feature>
<organism evidence="2 3">
    <name type="scientific">Streptomyces jumonjinensis</name>
    <dbReference type="NCBI Taxonomy" id="1945"/>
    <lineage>
        <taxon>Bacteria</taxon>
        <taxon>Bacillati</taxon>
        <taxon>Actinomycetota</taxon>
        <taxon>Actinomycetes</taxon>
        <taxon>Kitasatosporales</taxon>
        <taxon>Streptomycetaceae</taxon>
        <taxon>Streptomyces</taxon>
    </lineage>
</organism>
<feature type="region of interest" description="Disordered" evidence="1">
    <location>
        <begin position="1"/>
        <end position="70"/>
    </location>
</feature>
<evidence type="ECO:0000313" key="2">
    <source>
        <dbReference type="EMBL" id="MQT01811.1"/>
    </source>
</evidence>
<dbReference type="AlphaFoldDB" id="A0A646KIB5"/>
<protein>
    <submittedName>
        <fullName evidence="2">Uncharacterized protein</fullName>
    </submittedName>
</protein>
<reference evidence="2 3" key="1">
    <citation type="submission" date="2019-05" db="EMBL/GenBank/DDBJ databases">
        <title>Comparative genomics and metabolomics analyses of clavulanic acid producing Streptomyces species provides insight into specialized metabolism and evolution of beta-lactam biosynthetic gene clusters.</title>
        <authorList>
            <person name="Moore M.A."/>
            <person name="Cruz-Morales P."/>
            <person name="Barona Gomez F."/>
            <person name="Kapil T."/>
        </authorList>
    </citation>
    <scope>NUCLEOTIDE SEQUENCE [LARGE SCALE GENOMIC DNA]</scope>
    <source>
        <strain evidence="2 3">NRRL 5741</strain>
    </source>
</reference>
<sequence>MDCSPRSGENAGLATIAIPGDDGSAPPGSSPTPSVPGRDPTAAAPGQRGPDGGALTISPPAGQRARPAPPCVGDTENAFAMVAYVTGYSNVAKLDGASEVPLSCTQLIDVSKKIVLQPDGLHLLQHATGELDYRGRPVMPPARATFLTYGFMPTTATMELTQLDTMTIDSDLLLAKYTGLTVVRVPLRLRLYDVEINGVPLDVGPDCRTVGPLYSKDPDPAQEGERHVVLTGELKGPGDGYQLVTGGVLTATVTIPPFSGCGVDEDLDPLFTSSVSGPGNYLKQVQGAPCASGNPRPDPTYCTKDHQPVKVPEPER</sequence>
<dbReference type="Proteomes" id="UP000419138">
    <property type="component" value="Unassembled WGS sequence"/>
</dbReference>
<accession>A0A646KIB5</accession>